<proteinExistence type="predicted"/>
<feature type="coiled-coil region" evidence="1">
    <location>
        <begin position="72"/>
        <end position="99"/>
    </location>
</feature>
<comment type="caution">
    <text evidence="2">The sequence shown here is derived from an EMBL/GenBank/DDBJ whole genome shotgun (WGS) entry which is preliminary data.</text>
</comment>
<dbReference type="AlphaFoldDB" id="A0A1V9GAJ1"/>
<protein>
    <submittedName>
        <fullName evidence="2">Uncharacterized protein</fullName>
    </submittedName>
</protein>
<dbReference type="InterPro" id="IPR021944">
    <property type="entry name" value="DUF3560"/>
</dbReference>
<keyword evidence="1" id="KW-0175">Coiled coil</keyword>
<evidence type="ECO:0000256" key="1">
    <source>
        <dbReference type="SAM" id="Coils"/>
    </source>
</evidence>
<accession>A0A1V9GAJ1</accession>
<keyword evidence="3" id="KW-1185">Reference proteome</keyword>
<dbReference type="RefSeq" id="WP_081160889.1">
    <property type="nucleotide sequence ID" value="NZ_LWBP01000013.1"/>
</dbReference>
<organism evidence="2 3">
    <name type="scientific">Niastella populi</name>
    <dbReference type="NCBI Taxonomy" id="550983"/>
    <lineage>
        <taxon>Bacteria</taxon>
        <taxon>Pseudomonadati</taxon>
        <taxon>Bacteroidota</taxon>
        <taxon>Chitinophagia</taxon>
        <taxon>Chitinophagales</taxon>
        <taxon>Chitinophagaceae</taxon>
        <taxon>Niastella</taxon>
    </lineage>
</organism>
<sequence length="154" mass="17965">MTKDRARIKAAQYVNWAAIAEKKSKEIYDSFQKVYGDFDWTQPILLGHYSQRSHEKVYERREAMHNKINILYAKAKRFREKAENLLNFANRNKGDAEVKRIVQRAIADTKITVGSAIIDWVYGSGIVQKVNKKTYTIKFTNGLKTTRDKSYIKI</sequence>
<dbReference type="OrthoDB" id="9803716at2"/>
<reference evidence="3" key="1">
    <citation type="submission" date="2016-04" db="EMBL/GenBank/DDBJ databases">
        <authorList>
            <person name="Chen L."/>
            <person name="Zhuang W."/>
            <person name="Wang G."/>
        </authorList>
    </citation>
    <scope>NUCLEOTIDE SEQUENCE [LARGE SCALE GENOMIC DNA]</scope>
    <source>
        <strain evidence="3">208</strain>
    </source>
</reference>
<name>A0A1V9GAJ1_9BACT</name>
<dbReference type="EMBL" id="LWBP01000013">
    <property type="protein sequence ID" value="OQP67685.1"/>
    <property type="molecule type" value="Genomic_DNA"/>
</dbReference>
<evidence type="ECO:0000313" key="2">
    <source>
        <dbReference type="EMBL" id="OQP67685.1"/>
    </source>
</evidence>
<gene>
    <name evidence="2" type="ORF">A4R26_11520</name>
</gene>
<evidence type="ECO:0000313" key="3">
    <source>
        <dbReference type="Proteomes" id="UP000192276"/>
    </source>
</evidence>
<dbReference type="Proteomes" id="UP000192276">
    <property type="component" value="Unassembled WGS sequence"/>
</dbReference>
<dbReference type="Pfam" id="PF12083">
    <property type="entry name" value="DUF3560"/>
    <property type="match status" value="1"/>
</dbReference>